<comment type="caution">
    <text evidence="3">The sequence shown here is derived from an EMBL/GenBank/DDBJ whole genome shotgun (WGS) entry which is preliminary data.</text>
</comment>
<reference evidence="4" key="1">
    <citation type="journal article" date="2019" name="Int. J. Syst. Evol. Microbiol.">
        <title>The Global Catalogue of Microorganisms (GCM) 10K type strain sequencing project: providing services to taxonomists for standard genome sequencing and annotation.</title>
        <authorList>
            <consortium name="The Broad Institute Genomics Platform"/>
            <consortium name="The Broad Institute Genome Sequencing Center for Infectious Disease"/>
            <person name="Wu L."/>
            <person name="Ma J."/>
        </authorList>
    </citation>
    <scope>NUCLEOTIDE SEQUENCE [LARGE SCALE GENOMIC DNA]</scope>
    <source>
        <strain evidence="4">KCTC 42107</strain>
    </source>
</reference>
<evidence type="ECO:0000313" key="4">
    <source>
        <dbReference type="Proteomes" id="UP001597480"/>
    </source>
</evidence>
<dbReference type="Pfam" id="PF13648">
    <property type="entry name" value="Lipocalin_4"/>
    <property type="match status" value="1"/>
</dbReference>
<dbReference type="Proteomes" id="UP001597480">
    <property type="component" value="Unassembled WGS sequence"/>
</dbReference>
<keyword evidence="1" id="KW-0732">Signal</keyword>
<feature type="domain" description="Lipocalin-like" evidence="2">
    <location>
        <begin position="28"/>
        <end position="108"/>
    </location>
</feature>
<feature type="chain" id="PRO_5046047897" evidence="1">
    <location>
        <begin position="18"/>
        <end position="150"/>
    </location>
</feature>
<dbReference type="PROSITE" id="PS51257">
    <property type="entry name" value="PROKAR_LIPOPROTEIN"/>
    <property type="match status" value="1"/>
</dbReference>
<name>A0ABW5NRX3_9FLAO</name>
<dbReference type="RefSeq" id="WP_379819783.1">
    <property type="nucleotide sequence ID" value="NZ_JBHUMD010000005.1"/>
</dbReference>
<keyword evidence="4" id="KW-1185">Reference proteome</keyword>
<proteinExistence type="predicted"/>
<gene>
    <name evidence="3" type="ORF">ACFSR3_03730</name>
</gene>
<evidence type="ECO:0000313" key="3">
    <source>
        <dbReference type="EMBL" id="MFD2601155.1"/>
    </source>
</evidence>
<evidence type="ECO:0000256" key="1">
    <source>
        <dbReference type="SAM" id="SignalP"/>
    </source>
</evidence>
<accession>A0ABW5NRX3</accession>
<evidence type="ECO:0000259" key="2">
    <source>
        <dbReference type="Pfam" id="PF13648"/>
    </source>
</evidence>
<protein>
    <submittedName>
        <fullName evidence="3">Lipocalin family protein</fullName>
    </submittedName>
</protein>
<dbReference type="EMBL" id="JBHUMD010000005">
    <property type="protein sequence ID" value="MFD2601155.1"/>
    <property type="molecule type" value="Genomic_DNA"/>
</dbReference>
<sequence>MKKFLFLSMFVIMLASCGGLDTKSQSGLKGNWTITNVTYPGSDYIKVTSFDVADSKCFVGSSWNFVSNNNKGTMNVNGSGNCPSFSSPIVWTVTKTGDFTLKITEGAKAKRVTEGYFLKMRNQSETSFQLVDNVNVGGKNVEVVYQFSKM</sequence>
<feature type="signal peptide" evidence="1">
    <location>
        <begin position="1"/>
        <end position="17"/>
    </location>
</feature>
<dbReference type="InterPro" id="IPR024311">
    <property type="entry name" value="Lipocalin-like"/>
</dbReference>
<organism evidence="3 4">
    <name type="scientific">Flavobacterium suzhouense</name>
    <dbReference type="NCBI Taxonomy" id="1529638"/>
    <lineage>
        <taxon>Bacteria</taxon>
        <taxon>Pseudomonadati</taxon>
        <taxon>Bacteroidota</taxon>
        <taxon>Flavobacteriia</taxon>
        <taxon>Flavobacteriales</taxon>
        <taxon>Flavobacteriaceae</taxon>
        <taxon>Flavobacterium</taxon>
    </lineage>
</organism>